<dbReference type="Proteomes" id="UP001165082">
    <property type="component" value="Unassembled WGS sequence"/>
</dbReference>
<organism evidence="2 3">
    <name type="scientific">Triparma retinervis</name>
    <dbReference type="NCBI Taxonomy" id="2557542"/>
    <lineage>
        <taxon>Eukaryota</taxon>
        <taxon>Sar</taxon>
        <taxon>Stramenopiles</taxon>
        <taxon>Ochrophyta</taxon>
        <taxon>Bolidophyceae</taxon>
        <taxon>Parmales</taxon>
        <taxon>Triparmaceae</taxon>
        <taxon>Triparma</taxon>
    </lineage>
</organism>
<gene>
    <name evidence="2" type="ORF">TrRE_jg4856</name>
</gene>
<evidence type="ECO:0000313" key="3">
    <source>
        <dbReference type="Proteomes" id="UP001165082"/>
    </source>
</evidence>
<dbReference type="CDD" id="cd04301">
    <property type="entry name" value="NAT_SF"/>
    <property type="match status" value="1"/>
</dbReference>
<protein>
    <recommendedName>
        <fullName evidence="1">N-acetyltransferase domain-containing protein</fullName>
    </recommendedName>
</protein>
<reference evidence="2" key="1">
    <citation type="submission" date="2022-07" db="EMBL/GenBank/DDBJ databases">
        <title>Genome analysis of Parmales, a sister group of diatoms, reveals the evolutionary specialization of diatoms from phago-mixotrophs to photoautotrophs.</title>
        <authorList>
            <person name="Ban H."/>
            <person name="Sato S."/>
            <person name="Yoshikawa S."/>
            <person name="Kazumasa Y."/>
            <person name="Nakamura Y."/>
            <person name="Ichinomiya M."/>
            <person name="Saitoh K."/>
            <person name="Sato N."/>
            <person name="Blanc-Mathieu R."/>
            <person name="Endo H."/>
            <person name="Kuwata A."/>
            <person name="Ogata H."/>
        </authorList>
    </citation>
    <scope>NUCLEOTIDE SEQUENCE</scope>
</reference>
<dbReference type="EMBL" id="BRXZ01001173">
    <property type="protein sequence ID" value="GMH64341.1"/>
    <property type="molecule type" value="Genomic_DNA"/>
</dbReference>
<dbReference type="InterPro" id="IPR000182">
    <property type="entry name" value="GNAT_dom"/>
</dbReference>
<dbReference type="OrthoDB" id="193180at2759"/>
<dbReference type="Gene3D" id="3.40.630.30">
    <property type="match status" value="1"/>
</dbReference>
<dbReference type="AlphaFoldDB" id="A0A9W7A259"/>
<comment type="caution">
    <text evidence="2">The sequence shown here is derived from an EMBL/GenBank/DDBJ whole genome shotgun (WGS) entry which is preliminary data.</text>
</comment>
<name>A0A9W7A259_9STRA</name>
<keyword evidence="3" id="KW-1185">Reference proteome</keyword>
<accession>A0A9W7A259</accession>
<dbReference type="Pfam" id="PF13673">
    <property type="entry name" value="Acetyltransf_10"/>
    <property type="match status" value="1"/>
</dbReference>
<sequence length="250" mass="28141">MASDHTQKRVNKIFDSWEARDQAQELLREEQTKRALHLQAIGTANIETLIAKLDKLTPGDALNSIIIRVPVERELASLYAWLEEDERSFEESGGGTNPAPYWSNAGETGALQAVWEEECGVECKRKGIHCCQRLKVAVVEGGREGSEEGASLPVGFVVLKEDGLTIDCLGVWSKWRRNGVAGMLVDHCVEKAQRDSSSRLEYYQVDSLISALLFWKRQGFDKVKTNLLTQSEVRCLSDMRPVRKYLNTKK</sequence>
<dbReference type="SUPFAM" id="SSF55729">
    <property type="entry name" value="Acyl-CoA N-acyltransferases (Nat)"/>
    <property type="match status" value="1"/>
</dbReference>
<proteinExistence type="predicted"/>
<evidence type="ECO:0000313" key="2">
    <source>
        <dbReference type="EMBL" id="GMH64341.1"/>
    </source>
</evidence>
<dbReference type="InterPro" id="IPR016181">
    <property type="entry name" value="Acyl_CoA_acyltransferase"/>
</dbReference>
<evidence type="ECO:0000259" key="1">
    <source>
        <dbReference type="Pfam" id="PF13673"/>
    </source>
</evidence>
<feature type="domain" description="N-acetyltransferase" evidence="1">
    <location>
        <begin position="153"/>
        <end position="225"/>
    </location>
</feature>
<dbReference type="GO" id="GO:0016747">
    <property type="term" value="F:acyltransferase activity, transferring groups other than amino-acyl groups"/>
    <property type="evidence" value="ECO:0007669"/>
    <property type="project" value="InterPro"/>
</dbReference>